<feature type="transmembrane region" description="Helical" evidence="1">
    <location>
        <begin position="172"/>
        <end position="192"/>
    </location>
</feature>
<dbReference type="PANTHER" id="PTHR22911">
    <property type="entry name" value="ACYL-MALONYL CONDENSING ENZYME-RELATED"/>
    <property type="match status" value="1"/>
</dbReference>
<feature type="transmembrane region" description="Helical" evidence="1">
    <location>
        <begin position="265"/>
        <end position="287"/>
    </location>
</feature>
<keyword evidence="1" id="KW-1133">Transmembrane helix</keyword>
<name>A0A150PG66_SORCE</name>
<feature type="transmembrane region" description="Helical" evidence="1">
    <location>
        <begin position="293"/>
        <end position="311"/>
    </location>
</feature>
<dbReference type="InterPro" id="IPR037185">
    <property type="entry name" value="EmrE-like"/>
</dbReference>
<keyword evidence="1" id="KW-0812">Transmembrane</keyword>
<sequence>MSDAAAIAAARGFHRSLRATLFMAAGAALLTWSQVALRFLSEAQPGAGDVTLVMLVNLWTNLAIFVAVALLLSRSSRRVPLTALVARRLALGAYALFDLLGITLFLVGSLFLPLATNSLLYSLHVVFTPLLLWVALREAPGTRRGVIAIWAFVGVAIYFHEGLLTYEALHGYGWLALLLPLAAAMFMSLVNLSADRLQDIPFEYILFFTSILGIVASALALVTTGSASMILGGSIWSSWDQLVFSAGAGAGAQLCIVVGLTSGSLIAAVITESLTVVLTGIAGLLFLRESISPAQSVGMAIILSAIVLINLSNRSPQAGEPGLRGAQR</sequence>
<dbReference type="Pfam" id="PF00892">
    <property type="entry name" value="EamA"/>
    <property type="match status" value="1"/>
</dbReference>
<feature type="transmembrane region" description="Helical" evidence="1">
    <location>
        <begin position="52"/>
        <end position="72"/>
    </location>
</feature>
<evidence type="ECO:0000313" key="4">
    <source>
        <dbReference type="Proteomes" id="UP000075420"/>
    </source>
</evidence>
<evidence type="ECO:0000256" key="1">
    <source>
        <dbReference type="SAM" id="Phobius"/>
    </source>
</evidence>
<dbReference type="InterPro" id="IPR000620">
    <property type="entry name" value="EamA_dom"/>
</dbReference>
<comment type="caution">
    <text evidence="3">The sequence shown here is derived from an EMBL/GenBank/DDBJ whole genome shotgun (WGS) entry which is preliminary data.</text>
</comment>
<protein>
    <recommendedName>
        <fullName evidence="2">EamA domain-containing protein</fullName>
    </recommendedName>
</protein>
<reference evidence="3 4" key="1">
    <citation type="submission" date="2014-02" db="EMBL/GenBank/DDBJ databases">
        <title>The small core and large imbalanced accessory genome model reveals a collaborative survival strategy of Sorangium cellulosum strains in nature.</title>
        <authorList>
            <person name="Han K."/>
            <person name="Peng R."/>
            <person name="Blom J."/>
            <person name="Li Y.-Z."/>
        </authorList>
    </citation>
    <scope>NUCLEOTIDE SEQUENCE [LARGE SCALE GENOMIC DNA]</scope>
    <source>
        <strain evidence="3 4">So0157-25</strain>
    </source>
</reference>
<proteinExistence type="predicted"/>
<gene>
    <name evidence="3" type="ORF">BE08_20090</name>
</gene>
<dbReference type="GO" id="GO:0016020">
    <property type="term" value="C:membrane"/>
    <property type="evidence" value="ECO:0007669"/>
    <property type="project" value="InterPro"/>
</dbReference>
<accession>A0A150PG66</accession>
<dbReference type="Proteomes" id="UP000075420">
    <property type="component" value="Unassembled WGS sequence"/>
</dbReference>
<feature type="transmembrane region" description="Helical" evidence="1">
    <location>
        <begin position="118"/>
        <end position="136"/>
    </location>
</feature>
<feature type="transmembrane region" description="Helical" evidence="1">
    <location>
        <begin position="148"/>
        <end position="166"/>
    </location>
</feature>
<feature type="transmembrane region" description="Helical" evidence="1">
    <location>
        <begin position="204"/>
        <end position="222"/>
    </location>
</feature>
<dbReference type="Gene3D" id="1.10.3730.20">
    <property type="match status" value="1"/>
</dbReference>
<feature type="transmembrane region" description="Helical" evidence="1">
    <location>
        <begin position="242"/>
        <end position="260"/>
    </location>
</feature>
<evidence type="ECO:0000259" key="2">
    <source>
        <dbReference type="Pfam" id="PF00892"/>
    </source>
</evidence>
<organism evidence="3 4">
    <name type="scientific">Sorangium cellulosum</name>
    <name type="common">Polyangium cellulosum</name>
    <dbReference type="NCBI Taxonomy" id="56"/>
    <lineage>
        <taxon>Bacteria</taxon>
        <taxon>Pseudomonadati</taxon>
        <taxon>Myxococcota</taxon>
        <taxon>Polyangia</taxon>
        <taxon>Polyangiales</taxon>
        <taxon>Polyangiaceae</taxon>
        <taxon>Sorangium</taxon>
    </lineage>
</organism>
<evidence type="ECO:0000313" key="3">
    <source>
        <dbReference type="EMBL" id="KYF54676.1"/>
    </source>
</evidence>
<keyword evidence="1" id="KW-0472">Membrane</keyword>
<feature type="transmembrane region" description="Helical" evidence="1">
    <location>
        <begin position="21"/>
        <end position="40"/>
    </location>
</feature>
<dbReference type="SUPFAM" id="SSF103481">
    <property type="entry name" value="Multidrug resistance efflux transporter EmrE"/>
    <property type="match status" value="1"/>
</dbReference>
<feature type="transmembrane region" description="Helical" evidence="1">
    <location>
        <begin position="93"/>
        <end position="112"/>
    </location>
</feature>
<dbReference type="EMBL" id="JELY01001762">
    <property type="protein sequence ID" value="KYF54676.1"/>
    <property type="molecule type" value="Genomic_DNA"/>
</dbReference>
<feature type="domain" description="EamA" evidence="2">
    <location>
        <begin position="175"/>
        <end position="310"/>
    </location>
</feature>
<dbReference type="AlphaFoldDB" id="A0A150PG66"/>